<reference evidence="2" key="1">
    <citation type="journal article" date="2023" name="bioRxiv">
        <title>Improved chromosome-level genome assembly for marigold (Tagetes erecta).</title>
        <authorList>
            <person name="Jiang F."/>
            <person name="Yuan L."/>
            <person name="Wang S."/>
            <person name="Wang H."/>
            <person name="Xu D."/>
            <person name="Wang A."/>
            <person name="Fan W."/>
        </authorList>
    </citation>
    <scope>NUCLEOTIDE SEQUENCE</scope>
    <source>
        <strain evidence="2">WSJ</strain>
        <tissue evidence="2">Leaf</tissue>
    </source>
</reference>
<evidence type="ECO:0000259" key="1">
    <source>
        <dbReference type="PROSITE" id="PS50181"/>
    </source>
</evidence>
<feature type="domain" description="F-box" evidence="1">
    <location>
        <begin position="51"/>
        <end position="98"/>
    </location>
</feature>
<keyword evidence="3" id="KW-1185">Reference proteome</keyword>
<dbReference type="InterPro" id="IPR032675">
    <property type="entry name" value="LRR_dom_sf"/>
</dbReference>
<dbReference type="Pfam" id="PF00646">
    <property type="entry name" value="F-box"/>
    <property type="match status" value="1"/>
</dbReference>
<dbReference type="AlphaFoldDB" id="A0AAD8K8D8"/>
<dbReference type="PANTHER" id="PTHR38926">
    <property type="entry name" value="F-BOX DOMAIN CONTAINING PROTEIN, EXPRESSED"/>
    <property type="match status" value="1"/>
</dbReference>
<dbReference type="EMBL" id="JAUHHV010000007">
    <property type="protein sequence ID" value="KAK1418117.1"/>
    <property type="molecule type" value="Genomic_DNA"/>
</dbReference>
<name>A0AAD8K8D8_TARER</name>
<dbReference type="Gene3D" id="3.80.10.10">
    <property type="entry name" value="Ribonuclease Inhibitor"/>
    <property type="match status" value="1"/>
</dbReference>
<gene>
    <name evidence="2" type="ORF">QVD17_27256</name>
</gene>
<dbReference type="PANTHER" id="PTHR38926:SF80">
    <property type="entry name" value="F-BOX DOMAIN, LEUCINE-RICH REPEAT DOMAIN SUPERFAMILY"/>
    <property type="match status" value="1"/>
</dbReference>
<organism evidence="2 3">
    <name type="scientific">Tagetes erecta</name>
    <name type="common">African marigold</name>
    <dbReference type="NCBI Taxonomy" id="13708"/>
    <lineage>
        <taxon>Eukaryota</taxon>
        <taxon>Viridiplantae</taxon>
        <taxon>Streptophyta</taxon>
        <taxon>Embryophyta</taxon>
        <taxon>Tracheophyta</taxon>
        <taxon>Spermatophyta</taxon>
        <taxon>Magnoliopsida</taxon>
        <taxon>eudicotyledons</taxon>
        <taxon>Gunneridae</taxon>
        <taxon>Pentapetalae</taxon>
        <taxon>asterids</taxon>
        <taxon>campanulids</taxon>
        <taxon>Asterales</taxon>
        <taxon>Asteraceae</taxon>
        <taxon>Asteroideae</taxon>
        <taxon>Heliantheae alliance</taxon>
        <taxon>Tageteae</taxon>
        <taxon>Tagetes</taxon>
    </lineage>
</organism>
<sequence>MIGSGYQHRTHFGPLHLLHERYNNYQNLHHLTMKSKSKNKRRKHKKHTTDTRNWLELPSDLMANILQRVGVVDILENAQKVCTSWRNICKDPSMWRVLHMEHCWDQCERFPILEMCKHAVDRSKGQLLDLSVYDICSFEFLMYVNERSTQLRRLEIKYCYGDLYNGWTEFTPNFVLLEELSLHTVDISEKDIEVIGRYFPLLKILKVNQQPNEFIDNDTALAIGKNLPKLRHLELLGDRMSNTGLRAILDGCRHLESLDLRQCFHIDLKGDLGKRCSKQIKYLKLPNDPLDTKSHERHRNEVDDDYCGYWDDDYYYFISKIDDDFMPKIPLDENDLSVLG</sequence>
<accession>A0AAD8K8D8</accession>
<protein>
    <recommendedName>
        <fullName evidence="1">F-box domain-containing protein</fullName>
    </recommendedName>
</protein>
<comment type="caution">
    <text evidence="2">The sequence shown here is derived from an EMBL/GenBank/DDBJ whole genome shotgun (WGS) entry which is preliminary data.</text>
</comment>
<evidence type="ECO:0000313" key="2">
    <source>
        <dbReference type="EMBL" id="KAK1418117.1"/>
    </source>
</evidence>
<proteinExistence type="predicted"/>
<evidence type="ECO:0000313" key="3">
    <source>
        <dbReference type="Proteomes" id="UP001229421"/>
    </source>
</evidence>
<dbReference type="Gene3D" id="1.20.1280.50">
    <property type="match status" value="1"/>
</dbReference>
<dbReference type="SUPFAM" id="SSF52047">
    <property type="entry name" value="RNI-like"/>
    <property type="match status" value="1"/>
</dbReference>
<dbReference type="PROSITE" id="PS50181">
    <property type="entry name" value="FBOX"/>
    <property type="match status" value="1"/>
</dbReference>
<dbReference type="InterPro" id="IPR001810">
    <property type="entry name" value="F-box_dom"/>
</dbReference>
<dbReference type="Proteomes" id="UP001229421">
    <property type="component" value="Unassembled WGS sequence"/>
</dbReference>
<dbReference type="CDD" id="cd22164">
    <property type="entry name" value="F-box_AtSKIP19-like"/>
    <property type="match status" value="1"/>
</dbReference>